<evidence type="ECO:0000313" key="1">
    <source>
        <dbReference type="EMBL" id="CAB4043005.1"/>
    </source>
</evidence>
<dbReference type="AlphaFoldDB" id="A0A7D9M872"/>
<name>A0A7D9M872_PARCT</name>
<organism evidence="1 2">
    <name type="scientific">Paramuricea clavata</name>
    <name type="common">Red gorgonian</name>
    <name type="synonym">Violescent sea-whip</name>
    <dbReference type="NCBI Taxonomy" id="317549"/>
    <lineage>
        <taxon>Eukaryota</taxon>
        <taxon>Metazoa</taxon>
        <taxon>Cnidaria</taxon>
        <taxon>Anthozoa</taxon>
        <taxon>Octocorallia</taxon>
        <taxon>Malacalcyonacea</taxon>
        <taxon>Plexauridae</taxon>
        <taxon>Paramuricea</taxon>
    </lineage>
</organism>
<proteinExistence type="predicted"/>
<sequence length="127" mass="14041">MSEKIRAGHLEVTVEKTENKTVVRVCGDEKLTALIRQKLQERFGSGIVSVAIGSFTLGPLATETNVTSEKPHNGAPLKMAVIRILENEAFKVVGMAFNEGCEKLMMYKEADIAAKLDERRGKNDTYK</sequence>
<accession>A0A7D9M872</accession>
<comment type="caution">
    <text evidence="1">The sequence shown here is derived from an EMBL/GenBank/DDBJ whole genome shotgun (WGS) entry which is preliminary data.</text>
</comment>
<dbReference type="Proteomes" id="UP001152795">
    <property type="component" value="Unassembled WGS sequence"/>
</dbReference>
<evidence type="ECO:0000313" key="2">
    <source>
        <dbReference type="Proteomes" id="UP001152795"/>
    </source>
</evidence>
<dbReference type="EMBL" id="CACRXK020031304">
    <property type="protein sequence ID" value="CAB4043005.1"/>
    <property type="molecule type" value="Genomic_DNA"/>
</dbReference>
<gene>
    <name evidence="1" type="ORF">PACLA_8A001819</name>
</gene>
<keyword evidence="2" id="KW-1185">Reference proteome</keyword>
<reference evidence="1" key="1">
    <citation type="submission" date="2020-04" db="EMBL/GenBank/DDBJ databases">
        <authorList>
            <person name="Alioto T."/>
            <person name="Alioto T."/>
            <person name="Gomez Garrido J."/>
        </authorList>
    </citation>
    <scope>NUCLEOTIDE SEQUENCE</scope>
    <source>
        <strain evidence="1">A484AB</strain>
    </source>
</reference>
<protein>
    <submittedName>
        <fullName evidence="1">Uncharacterized protein</fullName>
    </submittedName>
</protein>